<reference evidence="4 5" key="1">
    <citation type="submission" date="2015-01" db="EMBL/GenBank/DDBJ databases">
        <title>Evolution of Trichinella species and genotypes.</title>
        <authorList>
            <person name="Korhonen P.K."/>
            <person name="Edoardo P."/>
            <person name="Giuseppe L.R."/>
            <person name="Gasser R.B."/>
        </authorList>
    </citation>
    <scope>NUCLEOTIDE SEQUENCE [LARGE SCALE GENOMIC DNA]</scope>
    <source>
        <strain evidence="1">ISS13</strain>
        <strain evidence="3">ISS176</strain>
        <strain evidence="2">ISS588</strain>
    </source>
</reference>
<dbReference type="EMBL" id="JYDV01000026">
    <property type="protein sequence ID" value="KRZ40557.1"/>
    <property type="molecule type" value="Genomic_DNA"/>
</dbReference>
<sequence>MEFKTLKYFKLKYFKLKYFKLKYFKLKYFKLKYFKSLFLNGDLFKLFRKKKRFHKLGYLVISDVCDSNNNARQVSKNIANYATAVKNSKQQQ</sequence>
<dbReference type="Proteomes" id="UP000054805">
    <property type="component" value="Unassembled WGS sequence"/>
</dbReference>
<keyword evidence="5" id="KW-1185">Reference proteome</keyword>
<dbReference type="Proteomes" id="UP000054826">
    <property type="component" value="Unassembled WGS sequence"/>
</dbReference>
<dbReference type="Proteomes" id="UP000054632">
    <property type="component" value="Unassembled WGS sequence"/>
</dbReference>
<comment type="caution">
    <text evidence="1">The sequence shown here is derived from an EMBL/GenBank/DDBJ whole genome shotgun (WGS) entry which is preliminary data.</text>
</comment>
<proteinExistence type="predicted"/>
<evidence type="ECO:0000313" key="3">
    <source>
        <dbReference type="EMBL" id="KRZ40557.1"/>
    </source>
</evidence>
<name>A0A0V1EQV3_TRIPS</name>
<gene>
    <name evidence="1" type="ORF">T4A_5759</name>
    <name evidence="2" type="ORF">T4B_5046</name>
    <name evidence="3" type="ORF">T4C_2738</name>
</gene>
<evidence type="ECO:0000313" key="2">
    <source>
        <dbReference type="EMBL" id="KRZ29127.1"/>
    </source>
</evidence>
<evidence type="ECO:0000313" key="5">
    <source>
        <dbReference type="Proteomes" id="UP000054805"/>
    </source>
</evidence>
<accession>A0A0V1EQV3</accession>
<protein>
    <submittedName>
        <fullName evidence="1">Uncharacterized protein</fullName>
    </submittedName>
</protein>
<dbReference type="EMBL" id="JYDR01000013">
    <property type="protein sequence ID" value="KRY76137.1"/>
    <property type="molecule type" value="Genomic_DNA"/>
</dbReference>
<organism evidence="1 4">
    <name type="scientific">Trichinella pseudospiralis</name>
    <name type="common">Parasitic roundworm</name>
    <dbReference type="NCBI Taxonomy" id="6337"/>
    <lineage>
        <taxon>Eukaryota</taxon>
        <taxon>Metazoa</taxon>
        <taxon>Ecdysozoa</taxon>
        <taxon>Nematoda</taxon>
        <taxon>Enoplea</taxon>
        <taxon>Dorylaimia</taxon>
        <taxon>Trichinellida</taxon>
        <taxon>Trichinellidae</taxon>
        <taxon>Trichinella</taxon>
    </lineage>
</organism>
<dbReference type="AlphaFoldDB" id="A0A0V1EQV3"/>
<dbReference type="EMBL" id="JYDS01000049">
    <property type="protein sequence ID" value="KRZ29127.1"/>
    <property type="molecule type" value="Genomic_DNA"/>
</dbReference>
<evidence type="ECO:0000313" key="4">
    <source>
        <dbReference type="Proteomes" id="UP000054632"/>
    </source>
</evidence>
<evidence type="ECO:0000313" key="1">
    <source>
        <dbReference type="EMBL" id="KRY76137.1"/>
    </source>
</evidence>